<keyword evidence="7 8" id="KW-0092">Biotin</keyword>
<sequence>MGLAMEFKDIKQLASLMKDMGLTSLEYSEGDASVKMERGAVLSAAPAVAAPKAEEAAAQPEANSGAYTITSPMVGVFYAAPAADKKPYVSIGDRVEAGDVLCIIEAMKMMNEITSEKSGVIAEICAGNKQIVEYGHPLFRLSLDE</sequence>
<protein>
    <recommendedName>
        <fullName evidence="2 8">Biotin carboxyl carrier protein of acetyl-CoA carboxylase</fullName>
    </recommendedName>
</protein>
<dbReference type="SUPFAM" id="SSF51230">
    <property type="entry name" value="Single hybrid motif"/>
    <property type="match status" value="1"/>
</dbReference>
<dbReference type="FunFam" id="2.40.50.100:FF:000003">
    <property type="entry name" value="Acetyl-CoA carboxylase biotin carboxyl carrier protein"/>
    <property type="match status" value="1"/>
</dbReference>
<dbReference type="InterPro" id="IPR000089">
    <property type="entry name" value="Biotin_lipoyl"/>
</dbReference>
<dbReference type="InterPro" id="IPR001249">
    <property type="entry name" value="AcCoA_biotinCC"/>
</dbReference>
<evidence type="ECO:0000259" key="9">
    <source>
        <dbReference type="PROSITE" id="PS50968"/>
    </source>
</evidence>
<comment type="pathway">
    <text evidence="1 8">Lipid metabolism; fatty acid biosynthesis.</text>
</comment>
<dbReference type="Gene3D" id="2.40.50.100">
    <property type="match status" value="1"/>
</dbReference>
<evidence type="ECO:0000256" key="8">
    <source>
        <dbReference type="RuleBase" id="RU364072"/>
    </source>
</evidence>
<comment type="function">
    <text evidence="8">This protein is a component of the acetyl coenzyme A carboxylase complex; first, biotin carboxylase catalyzes the carboxylation of the carrier protein and then the transcarboxylase transfers the carboxyl group to form malonyl-CoA.</text>
</comment>
<dbReference type="PANTHER" id="PTHR45266:SF3">
    <property type="entry name" value="OXALOACETATE DECARBOXYLASE ALPHA CHAIN"/>
    <property type="match status" value="1"/>
</dbReference>
<dbReference type="PANTHER" id="PTHR45266">
    <property type="entry name" value="OXALOACETATE DECARBOXYLASE ALPHA CHAIN"/>
    <property type="match status" value="1"/>
</dbReference>
<reference evidence="10 11" key="1">
    <citation type="submission" date="2016-11" db="EMBL/GenBank/DDBJ databases">
        <authorList>
            <person name="Jaros S."/>
            <person name="Januszkiewicz K."/>
            <person name="Wedrychowicz H."/>
        </authorList>
    </citation>
    <scope>NUCLEOTIDE SEQUENCE [LARGE SCALE GENOMIC DNA]</scope>
    <source>
        <strain evidence="10 11">DSM 10068</strain>
    </source>
</reference>
<dbReference type="UniPathway" id="UPA00094"/>
<dbReference type="InterPro" id="IPR050709">
    <property type="entry name" value="Biotin_Carboxyl_Carrier/Decarb"/>
</dbReference>
<dbReference type="PRINTS" id="PR01071">
    <property type="entry name" value="ACOABIOTINCC"/>
</dbReference>
<keyword evidence="4 8" id="KW-0276">Fatty acid metabolism</keyword>
<dbReference type="InterPro" id="IPR001882">
    <property type="entry name" value="Biotin_BS"/>
</dbReference>
<name>A0A1M5X2D4_9FIRM</name>
<feature type="domain" description="Lipoyl-binding" evidence="9">
    <location>
        <begin position="66"/>
        <end position="142"/>
    </location>
</feature>
<evidence type="ECO:0000313" key="11">
    <source>
        <dbReference type="Proteomes" id="UP000183995"/>
    </source>
</evidence>
<dbReference type="GO" id="GO:0009317">
    <property type="term" value="C:acetyl-CoA carboxylase complex"/>
    <property type="evidence" value="ECO:0007669"/>
    <property type="project" value="InterPro"/>
</dbReference>
<evidence type="ECO:0000313" key="10">
    <source>
        <dbReference type="EMBL" id="SHH94026.1"/>
    </source>
</evidence>
<evidence type="ECO:0000256" key="7">
    <source>
        <dbReference type="ARBA" id="ARBA00023267"/>
    </source>
</evidence>
<dbReference type="Proteomes" id="UP000183995">
    <property type="component" value="Unassembled WGS sequence"/>
</dbReference>
<dbReference type="PROSITE" id="PS50968">
    <property type="entry name" value="BIOTINYL_LIPOYL"/>
    <property type="match status" value="1"/>
</dbReference>
<organism evidence="10 11">
    <name type="scientific">Sporobacter termitidis DSM 10068</name>
    <dbReference type="NCBI Taxonomy" id="1123282"/>
    <lineage>
        <taxon>Bacteria</taxon>
        <taxon>Bacillati</taxon>
        <taxon>Bacillota</taxon>
        <taxon>Clostridia</taxon>
        <taxon>Eubacteriales</taxon>
        <taxon>Oscillospiraceae</taxon>
        <taxon>Sporobacter</taxon>
    </lineage>
</organism>
<gene>
    <name evidence="10" type="ORF">SAMN02745823_01546</name>
</gene>
<keyword evidence="6 8" id="KW-0275">Fatty acid biosynthesis</keyword>
<evidence type="ECO:0000256" key="3">
    <source>
        <dbReference type="ARBA" id="ARBA00022516"/>
    </source>
</evidence>
<evidence type="ECO:0000256" key="2">
    <source>
        <dbReference type="ARBA" id="ARBA00017562"/>
    </source>
</evidence>
<dbReference type="AlphaFoldDB" id="A0A1M5X2D4"/>
<dbReference type="STRING" id="1123282.SAMN02745823_01546"/>
<dbReference type="NCBIfam" id="TIGR00531">
    <property type="entry name" value="BCCP"/>
    <property type="match status" value="1"/>
</dbReference>
<evidence type="ECO:0000256" key="1">
    <source>
        <dbReference type="ARBA" id="ARBA00005194"/>
    </source>
</evidence>
<evidence type="ECO:0000256" key="4">
    <source>
        <dbReference type="ARBA" id="ARBA00022832"/>
    </source>
</evidence>
<dbReference type="GO" id="GO:0003989">
    <property type="term" value="F:acetyl-CoA carboxylase activity"/>
    <property type="evidence" value="ECO:0007669"/>
    <property type="project" value="InterPro"/>
</dbReference>
<dbReference type="GO" id="GO:0006633">
    <property type="term" value="P:fatty acid biosynthetic process"/>
    <property type="evidence" value="ECO:0007669"/>
    <property type="project" value="UniProtKB-UniPathway"/>
</dbReference>
<dbReference type="CDD" id="cd06850">
    <property type="entry name" value="biotinyl_domain"/>
    <property type="match status" value="1"/>
</dbReference>
<keyword evidence="5 8" id="KW-0443">Lipid metabolism</keyword>
<evidence type="ECO:0000256" key="5">
    <source>
        <dbReference type="ARBA" id="ARBA00023098"/>
    </source>
</evidence>
<dbReference type="InterPro" id="IPR011053">
    <property type="entry name" value="Single_hybrid_motif"/>
</dbReference>
<keyword evidence="11" id="KW-1185">Reference proteome</keyword>
<dbReference type="PROSITE" id="PS00188">
    <property type="entry name" value="BIOTIN"/>
    <property type="match status" value="1"/>
</dbReference>
<dbReference type="EMBL" id="FQXV01000004">
    <property type="protein sequence ID" value="SHH94026.1"/>
    <property type="molecule type" value="Genomic_DNA"/>
</dbReference>
<accession>A0A1M5X2D4</accession>
<keyword evidence="3 8" id="KW-0444">Lipid biosynthesis</keyword>
<proteinExistence type="predicted"/>
<dbReference type="Pfam" id="PF00364">
    <property type="entry name" value="Biotin_lipoyl"/>
    <property type="match status" value="1"/>
</dbReference>
<evidence type="ECO:0000256" key="6">
    <source>
        <dbReference type="ARBA" id="ARBA00023160"/>
    </source>
</evidence>